<evidence type="ECO:0000259" key="9">
    <source>
        <dbReference type="Pfam" id="PF07992"/>
    </source>
</evidence>
<evidence type="ECO:0000256" key="6">
    <source>
        <dbReference type="ARBA" id="ARBA00023284"/>
    </source>
</evidence>
<dbReference type="PANTHER" id="PTHR48105">
    <property type="entry name" value="THIOREDOXIN REDUCTASE 1-RELATED-RELATED"/>
    <property type="match status" value="1"/>
</dbReference>
<dbReference type="InterPro" id="IPR005982">
    <property type="entry name" value="Thioredox_Rdtase"/>
</dbReference>
<keyword evidence="5" id="KW-1015">Disulfide bond</keyword>
<evidence type="ECO:0000256" key="8">
    <source>
        <dbReference type="RuleBase" id="RU003881"/>
    </source>
</evidence>
<evidence type="ECO:0000313" key="10">
    <source>
        <dbReference type="EMBL" id="HGT47493.1"/>
    </source>
</evidence>
<organism evidence="10">
    <name type="scientific">Ignavibacterium album</name>
    <dbReference type="NCBI Taxonomy" id="591197"/>
    <lineage>
        <taxon>Bacteria</taxon>
        <taxon>Pseudomonadati</taxon>
        <taxon>Ignavibacteriota</taxon>
        <taxon>Ignavibacteria</taxon>
        <taxon>Ignavibacteriales</taxon>
        <taxon>Ignavibacteriaceae</taxon>
        <taxon>Ignavibacterium</taxon>
    </lineage>
</organism>
<comment type="cofactor">
    <cofactor evidence="8">
        <name>FAD</name>
        <dbReference type="ChEBI" id="CHEBI:57692"/>
    </cofactor>
    <text evidence="8">Binds 1 FAD per subunit.</text>
</comment>
<sequence>MSEQKNHFKVAIIGSGPAGLTAAIYAARANLSPVVFEGLQPGGQLTITTEVENFPGFEHGIQGPELMDIMRKQAHRFGAQSIYKDITEVDFSKRPFKLKSYDEEYFADAVIISTGASARLLGIESEAKYMGYGVSACATCDGFFFKGLKVLVVGGGDTAMEEANFLTKFASEVTIIHRRDEFRASKIMLDRAKKNPKIKFLTNKVIKEVLGVEEGGKKRMTGVLLEDTRDHSVTRLDADGLFIAIGHKPNTELFKKYLEMDETGYLIVKPGSTYTNVEGVFAAGDVADKKYRQAITAAGTGCMAALDAERWLEAQE</sequence>
<dbReference type="Pfam" id="PF07992">
    <property type="entry name" value="Pyr_redox_2"/>
    <property type="match status" value="1"/>
</dbReference>
<dbReference type="EC" id="1.8.1.9" evidence="7"/>
<dbReference type="Gene3D" id="3.50.50.60">
    <property type="entry name" value="FAD/NAD(P)-binding domain"/>
    <property type="match status" value="2"/>
</dbReference>
<dbReference type="NCBIfam" id="TIGR01292">
    <property type="entry name" value="TRX_reduct"/>
    <property type="match status" value="1"/>
</dbReference>
<name>A0A832D0S5_9BACT</name>
<keyword evidence="8" id="KW-0521">NADP</keyword>
<dbReference type="InterPro" id="IPR036188">
    <property type="entry name" value="FAD/NAD-bd_sf"/>
</dbReference>
<protein>
    <recommendedName>
        <fullName evidence="7">Thioredoxin reductase</fullName>
        <ecNumber evidence="7">1.8.1.9</ecNumber>
    </recommendedName>
</protein>
<keyword evidence="4 7" id="KW-0560">Oxidoreductase</keyword>
<comment type="subunit">
    <text evidence="7">Homodimer.</text>
</comment>
<proteinExistence type="inferred from homology"/>
<dbReference type="InterPro" id="IPR023753">
    <property type="entry name" value="FAD/NAD-binding_dom"/>
</dbReference>
<evidence type="ECO:0000256" key="1">
    <source>
        <dbReference type="ARBA" id="ARBA00009333"/>
    </source>
</evidence>
<evidence type="ECO:0000256" key="7">
    <source>
        <dbReference type="RuleBase" id="RU003880"/>
    </source>
</evidence>
<keyword evidence="2 7" id="KW-0285">Flavoprotein</keyword>
<keyword evidence="6 7" id="KW-0676">Redox-active center</keyword>
<dbReference type="GO" id="GO:0005737">
    <property type="term" value="C:cytoplasm"/>
    <property type="evidence" value="ECO:0007669"/>
    <property type="project" value="InterPro"/>
</dbReference>
<evidence type="ECO:0000256" key="5">
    <source>
        <dbReference type="ARBA" id="ARBA00023157"/>
    </source>
</evidence>
<dbReference type="InterPro" id="IPR008255">
    <property type="entry name" value="Pyr_nucl-diS_OxRdtase_2_AS"/>
</dbReference>
<dbReference type="PRINTS" id="PR00469">
    <property type="entry name" value="PNDRDTASEII"/>
</dbReference>
<dbReference type="PRINTS" id="PR00368">
    <property type="entry name" value="FADPNR"/>
</dbReference>
<dbReference type="InterPro" id="IPR050097">
    <property type="entry name" value="Ferredoxin-NADP_redctase_2"/>
</dbReference>
<comment type="catalytic activity">
    <reaction evidence="7">
        <text>[thioredoxin]-dithiol + NADP(+) = [thioredoxin]-disulfide + NADPH + H(+)</text>
        <dbReference type="Rhea" id="RHEA:20345"/>
        <dbReference type="Rhea" id="RHEA-COMP:10698"/>
        <dbReference type="Rhea" id="RHEA-COMP:10700"/>
        <dbReference type="ChEBI" id="CHEBI:15378"/>
        <dbReference type="ChEBI" id="CHEBI:29950"/>
        <dbReference type="ChEBI" id="CHEBI:50058"/>
        <dbReference type="ChEBI" id="CHEBI:57783"/>
        <dbReference type="ChEBI" id="CHEBI:58349"/>
        <dbReference type="EC" id="1.8.1.9"/>
    </reaction>
</comment>
<evidence type="ECO:0000256" key="3">
    <source>
        <dbReference type="ARBA" id="ARBA00022827"/>
    </source>
</evidence>
<comment type="caution">
    <text evidence="10">The sequence shown here is derived from an EMBL/GenBank/DDBJ whole genome shotgun (WGS) entry which is preliminary data.</text>
</comment>
<keyword evidence="3 7" id="KW-0274">FAD</keyword>
<reference evidence="10" key="1">
    <citation type="journal article" date="2020" name="mSystems">
        <title>Genome- and Community-Level Interaction Insights into Carbon Utilization and Element Cycling Functions of Hydrothermarchaeota in Hydrothermal Sediment.</title>
        <authorList>
            <person name="Zhou Z."/>
            <person name="Liu Y."/>
            <person name="Xu W."/>
            <person name="Pan J."/>
            <person name="Luo Z.H."/>
            <person name="Li M."/>
        </authorList>
    </citation>
    <scope>NUCLEOTIDE SEQUENCE [LARGE SCALE GENOMIC DNA]</scope>
    <source>
        <strain evidence="10">SpSt-500</strain>
    </source>
</reference>
<dbReference type="EMBL" id="DSVI01000007">
    <property type="protein sequence ID" value="HGT47493.1"/>
    <property type="molecule type" value="Genomic_DNA"/>
</dbReference>
<evidence type="ECO:0000256" key="2">
    <source>
        <dbReference type="ARBA" id="ARBA00022630"/>
    </source>
</evidence>
<dbReference type="PROSITE" id="PS00573">
    <property type="entry name" value="PYRIDINE_REDOX_2"/>
    <property type="match status" value="1"/>
</dbReference>
<evidence type="ECO:0000256" key="4">
    <source>
        <dbReference type="ARBA" id="ARBA00023002"/>
    </source>
</evidence>
<gene>
    <name evidence="10" type="primary">trxB</name>
    <name evidence="10" type="ORF">ENS56_05630</name>
</gene>
<accession>A0A832D0S5</accession>
<dbReference type="GO" id="GO:0019430">
    <property type="term" value="P:removal of superoxide radicals"/>
    <property type="evidence" value="ECO:0007669"/>
    <property type="project" value="UniProtKB-UniRule"/>
</dbReference>
<dbReference type="AlphaFoldDB" id="A0A832D0S5"/>
<comment type="similarity">
    <text evidence="1 7">Belongs to the class-II pyridine nucleotide-disulfide oxidoreductase family.</text>
</comment>
<feature type="domain" description="FAD/NAD(P)-binding" evidence="9">
    <location>
        <begin position="8"/>
        <end position="301"/>
    </location>
</feature>
<dbReference type="SUPFAM" id="SSF51905">
    <property type="entry name" value="FAD/NAD(P)-binding domain"/>
    <property type="match status" value="1"/>
</dbReference>
<dbReference type="GO" id="GO:0004791">
    <property type="term" value="F:thioredoxin-disulfide reductase (NADPH) activity"/>
    <property type="evidence" value="ECO:0007669"/>
    <property type="project" value="UniProtKB-UniRule"/>
</dbReference>